<feature type="region of interest" description="Disordered" evidence="1">
    <location>
        <begin position="62"/>
        <end position="88"/>
    </location>
</feature>
<proteinExistence type="predicted"/>
<keyword evidence="3" id="KW-1185">Reference proteome</keyword>
<dbReference type="PANTHER" id="PTHR47213">
    <property type="entry name" value="OS07G0567300 PROTEIN"/>
    <property type="match status" value="1"/>
</dbReference>
<dbReference type="PANTHER" id="PTHR47213:SF1">
    <property type="entry name" value="OS07G0567300 PROTEIN"/>
    <property type="match status" value="1"/>
</dbReference>
<evidence type="ECO:0000313" key="3">
    <source>
        <dbReference type="Proteomes" id="UP001415857"/>
    </source>
</evidence>
<protein>
    <submittedName>
        <fullName evidence="2">Uncharacterized protein</fullName>
    </submittedName>
</protein>
<name>A0AAP0R1U0_LIQFO</name>
<gene>
    <name evidence="2" type="ORF">L1049_010319</name>
</gene>
<sequence length="358" mass="39952">MLRTLRTRRQPRYGAQCCAIAAAVLLLLSVALLHSRLTVSRHHHRHPNLELGFQTPPLDDVVSTTTADPLLDDPDPGTGTGSSGNDDRIDELDVVEEENNQSDEDEILRGVELEEDEGDQTRVSGYYFDHVSGVIRRAFDKRSIDQWEDYVGFDVGLGVEDLSRSVFGSDDVVVDEEVRRKSGEVTGVEDALLLKTGRRVSPLREGWGAWFDAKSDFLRRDRMFRSHLELLNPLNHPLLQDPDGVGVTGLTRGDRLVQKGLLNEFKKVPFLIKKPLGIMEMTHESKSAEDGIEVAIEKSDDGGIVKKNSVEGVVEGRSEIKRAERRTLDENVSNDSYIRQIVNAKGALNRTKNLNSSN</sequence>
<evidence type="ECO:0000256" key="1">
    <source>
        <dbReference type="SAM" id="MobiDB-lite"/>
    </source>
</evidence>
<dbReference type="Proteomes" id="UP001415857">
    <property type="component" value="Unassembled WGS sequence"/>
</dbReference>
<accession>A0AAP0R1U0</accession>
<dbReference type="EMBL" id="JBBPBK010000016">
    <property type="protein sequence ID" value="KAK9267882.1"/>
    <property type="molecule type" value="Genomic_DNA"/>
</dbReference>
<comment type="caution">
    <text evidence="2">The sequence shown here is derived from an EMBL/GenBank/DDBJ whole genome shotgun (WGS) entry which is preliminary data.</text>
</comment>
<dbReference type="AlphaFoldDB" id="A0AAP0R1U0"/>
<evidence type="ECO:0000313" key="2">
    <source>
        <dbReference type="EMBL" id="KAK9267882.1"/>
    </source>
</evidence>
<reference evidence="2 3" key="1">
    <citation type="journal article" date="2024" name="Plant J.">
        <title>Genome sequences and population genomics reveal climatic adaptation and genomic divergence between two closely related sweetgum species.</title>
        <authorList>
            <person name="Xu W.Q."/>
            <person name="Ren C.Q."/>
            <person name="Zhang X.Y."/>
            <person name="Comes H.P."/>
            <person name="Liu X.H."/>
            <person name="Li Y.G."/>
            <person name="Kettle C.J."/>
            <person name="Jalonen R."/>
            <person name="Gaisberger H."/>
            <person name="Ma Y.Z."/>
            <person name="Qiu Y.X."/>
        </authorList>
    </citation>
    <scope>NUCLEOTIDE SEQUENCE [LARGE SCALE GENOMIC DNA]</scope>
    <source>
        <strain evidence="2">Hangzhou</strain>
    </source>
</reference>
<dbReference type="InterPro" id="IPR044789">
    <property type="entry name" value="Put_A1-4-GlycosylTfrase_plant"/>
</dbReference>
<organism evidence="2 3">
    <name type="scientific">Liquidambar formosana</name>
    <name type="common">Formosan gum</name>
    <dbReference type="NCBI Taxonomy" id="63359"/>
    <lineage>
        <taxon>Eukaryota</taxon>
        <taxon>Viridiplantae</taxon>
        <taxon>Streptophyta</taxon>
        <taxon>Embryophyta</taxon>
        <taxon>Tracheophyta</taxon>
        <taxon>Spermatophyta</taxon>
        <taxon>Magnoliopsida</taxon>
        <taxon>eudicotyledons</taxon>
        <taxon>Gunneridae</taxon>
        <taxon>Pentapetalae</taxon>
        <taxon>Saxifragales</taxon>
        <taxon>Altingiaceae</taxon>
        <taxon>Liquidambar</taxon>
    </lineage>
</organism>